<dbReference type="PANTHER" id="PTHR21461">
    <property type="entry name" value="GLYCOSYLTRANSFERASE FAMILY 92 PROTEIN"/>
    <property type="match status" value="1"/>
</dbReference>
<comment type="subcellular location">
    <subcellularLocation>
        <location evidence="1">Membrane</location>
        <topology evidence="1">Single-pass membrane protein</topology>
    </subcellularLocation>
</comment>
<evidence type="ECO:0000256" key="4">
    <source>
        <dbReference type="ARBA" id="ARBA00022679"/>
    </source>
</evidence>
<dbReference type="Ensembl" id="ENSPRET00000031066.1">
    <property type="protein sequence ID" value="ENSPREP00000030716.1"/>
    <property type="gene ID" value="ENSPREG00000020795.1"/>
</dbReference>
<keyword evidence="6" id="KW-1133">Transmembrane helix</keyword>
<dbReference type="Proteomes" id="UP000242638">
    <property type="component" value="Unassembled WGS sequence"/>
</dbReference>
<evidence type="ECO:0000256" key="1">
    <source>
        <dbReference type="ARBA" id="ARBA00004167"/>
    </source>
</evidence>
<evidence type="ECO:0000256" key="2">
    <source>
        <dbReference type="ARBA" id="ARBA00007647"/>
    </source>
</evidence>
<dbReference type="Pfam" id="PF01697">
    <property type="entry name" value="Glyco_transf_92"/>
    <property type="match status" value="1"/>
</dbReference>
<evidence type="ECO:0000256" key="7">
    <source>
        <dbReference type="ARBA" id="ARBA00023136"/>
    </source>
</evidence>
<reference evidence="9" key="2">
    <citation type="submission" date="2025-08" db="UniProtKB">
        <authorList>
            <consortium name="Ensembl"/>
        </authorList>
    </citation>
    <scope>IDENTIFICATION</scope>
    <source>
        <strain evidence="9">Guanapo</strain>
    </source>
</reference>
<dbReference type="AlphaFoldDB" id="A0A3P9Q942"/>
<reference evidence="9" key="3">
    <citation type="submission" date="2025-09" db="UniProtKB">
        <authorList>
            <consortium name="Ensembl"/>
        </authorList>
    </citation>
    <scope>IDENTIFICATION</scope>
    <source>
        <strain evidence="9">Guanapo</strain>
    </source>
</reference>
<dbReference type="EC" id="2.4.1.-" evidence="8"/>
<keyword evidence="10" id="KW-1185">Reference proteome</keyword>
<name>A0A3P9Q942_POERE</name>
<dbReference type="Bgee" id="ENSPREG00000020795">
    <property type="expression patterns" value="Expressed in caudal fin and 1 other cell type or tissue"/>
</dbReference>
<dbReference type="PANTHER" id="PTHR21461:SF52">
    <property type="entry name" value="GLYCOSYLTRANSFERASE FAMILY 92 PROTEIN"/>
    <property type="match status" value="1"/>
</dbReference>
<proteinExistence type="inferred from homology"/>
<sequence>CAAPRKGETSFIRVNMTKTLLVRVIAVVLREETVSYRCVLLCRNNKNYVSDGILQIHSDHFGFRYGTADIMCLIPSTCDTPSHVAVASATFKGTVQIPAMRAGRTESFNHTFTVCLSTMFDFNNVLQFVQSLEMFRFLGVSKVFVYKTSCSDETQRVLNFYTRKGVLEVIPWSMSGFLNVSHGWLPSHGPGDLHYFGQIAALNDCLYRNMYRSKYVALHDVDELILPQTVKTWTELLPLLESKYTQNKCFMFENNVFPNNVTLPRGGTDPARWRGVPGVDVLAHLHQEPVPKDHVYEKFKIIVNPRLVTAVSVHGVLQSHSMDGCAWVDRNIARMYHTRAPMQTELTSDQLVYDGRLLSYSETLIQAVNVTLRESGIL</sequence>
<dbReference type="OMA" id="EFENHVF"/>
<keyword evidence="7" id="KW-0472">Membrane</keyword>
<evidence type="ECO:0000256" key="6">
    <source>
        <dbReference type="ARBA" id="ARBA00022989"/>
    </source>
</evidence>
<accession>A0A3P9Q942</accession>
<protein>
    <recommendedName>
        <fullName evidence="8">Glycosyltransferase family 92 protein</fullName>
        <ecNumber evidence="8">2.4.1.-</ecNumber>
    </recommendedName>
</protein>
<keyword evidence="5" id="KW-0812">Transmembrane</keyword>
<comment type="similarity">
    <text evidence="2 8">Belongs to the glycosyltransferase 92 family.</text>
</comment>
<keyword evidence="3 8" id="KW-0328">Glycosyltransferase</keyword>
<reference evidence="10" key="1">
    <citation type="submission" date="2013-11" db="EMBL/GenBank/DDBJ databases">
        <title>The genomic landscape of the Guanapo guppy.</title>
        <authorList>
            <person name="Kuenstner A."/>
            <person name="Dreyer C."/>
        </authorList>
    </citation>
    <scope>NUCLEOTIDE SEQUENCE</scope>
    <source>
        <strain evidence="10">Guanapo</strain>
    </source>
</reference>
<dbReference type="InterPro" id="IPR008166">
    <property type="entry name" value="Glyco_transf_92"/>
</dbReference>
<evidence type="ECO:0000256" key="5">
    <source>
        <dbReference type="ARBA" id="ARBA00022692"/>
    </source>
</evidence>
<dbReference type="GO" id="GO:0016757">
    <property type="term" value="F:glycosyltransferase activity"/>
    <property type="evidence" value="ECO:0007669"/>
    <property type="project" value="UniProtKB-UniRule"/>
</dbReference>
<evidence type="ECO:0000256" key="3">
    <source>
        <dbReference type="ARBA" id="ARBA00022676"/>
    </source>
</evidence>
<evidence type="ECO:0000313" key="9">
    <source>
        <dbReference type="Ensembl" id="ENSPREP00000030716.1"/>
    </source>
</evidence>
<dbReference type="GeneTree" id="ENSGT00530000064359"/>
<dbReference type="GO" id="GO:0005737">
    <property type="term" value="C:cytoplasm"/>
    <property type="evidence" value="ECO:0007669"/>
    <property type="project" value="TreeGrafter"/>
</dbReference>
<evidence type="ECO:0000256" key="8">
    <source>
        <dbReference type="RuleBase" id="RU366017"/>
    </source>
</evidence>
<organism evidence="9 10">
    <name type="scientific">Poecilia reticulata</name>
    <name type="common">Guppy</name>
    <name type="synonym">Acanthophacelus reticulatus</name>
    <dbReference type="NCBI Taxonomy" id="8081"/>
    <lineage>
        <taxon>Eukaryota</taxon>
        <taxon>Metazoa</taxon>
        <taxon>Chordata</taxon>
        <taxon>Craniata</taxon>
        <taxon>Vertebrata</taxon>
        <taxon>Euteleostomi</taxon>
        <taxon>Actinopterygii</taxon>
        <taxon>Neopterygii</taxon>
        <taxon>Teleostei</taxon>
        <taxon>Neoteleostei</taxon>
        <taxon>Acanthomorphata</taxon>
        <taxon>Ovalentaria</taxon>
        <taxon>Atherinomorphae</taxon>
        <taxon>Cyprinodontiformes</taxon>
        <taxon>Poeciliidae</taxon>
        <taxon>Poeciliinae</taxon>
        <taxon>Poecilia</taxon>
    </lineage>
</organism>
<keyword evidence="4 8" id="KW-0808">Transferase</keyword>
<dbReference type="GO" id="GO:0016020">
    <property type="term" value="C:membrane"/>
    <property type="evidence" value="ECO:0007669"/>
    <property type="project" value="UniProtKB-SubCell"/>
</dbReference>
<evidence type="ECO:0000313" key="10">
    <source>
        <dbReference type="Proteomes" id="UP000242638"/>
    </source>
</evidence>